<dbReference type="RefSeq" id="WP_219545344.1">
    <property type="nucleotide sequence ID" value="NZ_JAHKRN010000015.1"/>
</dbReference>
<accession>A0ABW1C4E5</accession>
<gene>
    <name evidence="1" type="ORF">ACFPUY_32560</name>
</gene>
<proteinExistence type="predicted"/>
<comment type="caution">
    <text evidence="1">The sequence shown here is derived from an EMBL/GenBank/DDBJ whole genome shotgun (WGS) entry which is preliminary data.</text>
</comment>
<name>A0ABW1C4E5_9ACTN</name>
<dbReference type="Proteomes" id="UP001596096">
    <property type="component" value="Unassembled WGS sequence"/>
</dbReference>
<sequence>MREELRKVPFECRACWHVWEEEYTVRFGDRGEVWLRGNVPVPPPTPAEKCPRCGCYQAVQFPEGYLAHHPELIRATRPAGSDATPLISPVRKRPRWLET</sequence>
<keyword evidence="2" id="KW-1185">Reference proteome</keyword>
<evidence type="ECO:0000313" key="1">
    <source>
        <dbReference type="EMBL" id="MFC5819855.1"/>
    </source>
</evidence>
<protein>
    <recommendedName>
        <fullName evidence="3">Zinc-ribbon domain-containing protein</fullName>
    </recommendedName>
</protein>
<organism evidence="1 2">
    <name type="scientific">Nonomuraea harbinensis</name>
    <dbReference type="NCBI Taxonomy" id="1286938"/>
    <lineage>
        <taxon>Bacteria</taxon>
        <taxon>Bacillati</taxon>
        <taxon>Actinomycetota</taxon>
        <taxon>Actinomycetes</taxon>
        <taxon>Streptosporangiales</taxon>
        <taxon>Streptosporangiaceae</taxon>
        <taxon>Nonomuraea</taxon>
    </lineage>
</organism>
<dbReference type="EMBL" id="JBHSNW010000021">
    <property type="protein sequence ID" value="MFC5819855.1"/>
    <property type="molecule type" value="Genomic_DNA"/>
</dbReference>
<evidence type="ECO:0008006" key="3">
    <source>
        <dbReference type="Google" id="ProtNLM"/>
    </source>
</evidence>
<reference evidence="2" key="1">
    <citation type="journal article" date="2019" name="Int. J. Syst. Evol. Microbiol.">
        <title>The Global Catalogue of Microorganisms (GCM) 10K type strain sequencing project: providing services to taxonomists for standard genome sequencing and annotation.</title>
        <authorList>
            <consortium name="The Broad Institute Genomics Platform"/>
            <consortium name="The Broad Institute Genome Sequencing Center for Infectious Disease"/>
            <person name="Wu L."/>
            <person name="Ma J."/>
        </authorList>
    </citation>
    <scope>NUCLEOTIDE SEQUENCE [LARGE SCALE GENOMIC DNA]</scope>
    <source>
        <strain evidence="2">CGMCC 4.7106</strain>
    </source>
</reference>
<evidence type="ECO:0000313" key="2">
    <source>
        <dbReference type="Proteomes" id="UP001596096"/>
    </source>
</evidence>